<accession>A0ABT9NSG1</accession>
<evidence type="ECO:0008006" key="4">
    <source>
        <dbReference type="Google" id="ProtNLM"/>
    </source>
</evidence>
<feature type="transmembrane region" description="Helical" evidence="1">
    <location>
        <begin position="57"/>
        <end position="75"/>
    </location>
</feature>
<dbReference type="EMBL" id="JAUSQM010000001">
    <property type="protein sequence ID" value="MDP9823338.1"/>
    <property type="molecule type" value="Genomic_DNA"/>
</dbReference>
<feature type="transmembrane region" description="Helical" evidence="1">
    <location>
        <begin position="12"/>
        <end position="37"/>
    </location>
</feature>
<organism evidence="2 3">
    <name type="scientific">Nocardioides massiliensis</name>
    <dbReference type="NCBI Taxonomy" id="1325935"/>
    <lineage>
        <taxon>Bacteria</taxon>
        <taxon>Bacillati</taxon>
        <taxon>Actinomycetota</taxon>
        <taxon>Actinomycetes</taxon>
        <taxon>Propionibacteriales</taxon>
        <taxon>Nocardioidaceae</taxon>
        <taxon>Nocardioides</taxon>
    </lineage>
</organism>
<dbReference type="InterPro" id="IPR025329">
    <property type="entry name" value="DUF4235"/>
</dbReference>
<dbReference type="Pfam" id="PF14019">
    <property type="entry name" value="DUF4235"/>
    <property type="match status" value="1"/>
</dbReference>
<keyword evidence="1" id="KW-1133">Transmembrane helix</keyword>
<evidence type="ECO:0000256" key="1">
    <source>
        <dbReference type="SAM" id="Phobius"/>
    </source>
</evidence>
<protein>
    <recommendedName>
        <fullName evidence="4">DUF4235 domain-containing protein</fullName>
    </recommendedName>
</protein>
<dbReference type="RefSeq" id="WP_068121358.1">
    <property type="nucleotide sequence ID" value="NZ_CCXJ01000361.1"/>
</dbReference>
<keyword evidence="1" id="KW-0812">Transmembrane</keyword>
<evidence type="ECO:0000313" key="3">
    <source>
        <dbReference type="Proteomes" id="UP001240447"/>
    </source>
</evidence>
<reference evidence="2 3" key="1">
    <citation type="submission" date="2023-07" db="EMBL/GenBank/DDBJ databases">
        <title>Sequencing the genomes of 1000 actinobacteria strains.</title>
        <authorList>
            <person name="Klenk H.-P."/>
        </authorList>
    </citation>
    <scope>NUCLEOTIDE SEQUENCE [LARGE SCALE GENOMIC DNA]</scope>
    <source>
        <strain evidence="2 3">GD13</strain>
    </source>
</reference>
<proteinExistence type="predicted"/>
<keyword evidence="3" id="KW-1185">Reference proteome</keyword>
<evidence type="ECO:0000313" key="2">
    <source>
        <dbReference type="EMBL" id="MDP9823338.1"/>
    </source>
</evidence>
<gene>
    <name evidence="2" type="ORF">J2S59_003147</name>
</gene>
<keyword evidence="1" id="KW-0472">Membrane</keyword>
<sequence>MAKGKGKNSRGWSAANTISAIAGAALAKQVLTALWRASTGKRPPANPAHPDVAMREAVAWAVLSGTAIGVARMLASRGAADYYRRSYGHLPRGMERDDA</sequence>
<comment type="caution">
    <text evidence="2">The sequence shown here is derived from an EMBL/GenBank/DDBJ whole genome shotgun (WGS) entry which is preliminary data.</text>
</comment>
<dbReference type="Proteomes" id="UP001240447">
    <property type="component" value="Unassembled WGS sequence"/>
</dbReference>
<name>A0ABT9NSG1_9ACTN</name>